<accession>I2C486</accession>
<dbReference type="Proteomes" id="UP000002878">
    <property type="component" value="Chromosome"/>
</dbReference>
<sequence length="43" mass="5269">MSFLFYPSYIQSSFYKRNRYRETLINKMKNVNKNVSKISLLFV</sequence>
<gene>
    <name evidence="1" type="ORF">MUS_1447</name>
</gene>
<proteinExistence type="predicted"/>
<dbReference type="PATRIC" id="fig|1126211.3.peg.1373"/>
<dbReference type="KEGG" id="bqy:MUS_1447"/>
<organism evidence="1 2">
    <name type="scientific">Bacillus amyloliquefaciens (strain Y2)</name>
    <name type="common">Bacillus amyloliquefaciens subsp. plantarum (strain B9601-Y2)</name>
    <dbReference type="NCBI Taxonomy" id="1155777"/>
    <lineage>
        <taxon>Bacteria</taxon>
        <taxon>Bacillati</taxon>
        <taxon>Bacillota</taxon>
        <taxon>Bacilli</taxon>
        <taxon>Bacillales</taxon>
        <taxon>Bacillaceae</taxon>
        <taxon>Bacillus</taxon>
        <taxon>Bacillus amyloliquefaciens group</taxon>
    </lineage>
</organism>
<reference evidence="1 2" key="1">
    <citation type="journal article" date="2012" name="J. Biotechnol.">
        <title>Genome sequence of the plant growth promoting strain Bacillus amyloliquefaciens subsp. plantarum B9601-Y2 and expression of mersacidin and other secondary metabolites.</title>
        <authorList>
            <person name="He P."/>
            <person name="Hao K."/>
            <person name="Blom J."/>
            <person name="Ruckert C."/>
            <person name="Vater J."/>
            <person name="Mao Z."/>
            <person name="Wu Y."/>
            <person name="Hou M."/>
            <person name="He P."/>
            <person name="He Y."/>
            <person name="Borriss R."/>
        </authorList>
    </citation>
    <scope>NUCLEOTIDE SEQUENCE [LARGE SCALE GENOMIC DNA]</scope>
    <source>
        <strain evidence="1">Y2</strain>
    </source>
</reference>
<evidence type="ECO:0000313" key="2">
    <source>
        <dbReference type="Proteomes" id="UP000002878"/>
    </source>
</evidence>
<evidence type="ECO:0000313" key="1">
    <source>
        <dbReference type="EMBL" id="AFJ61460.1"/>
    </source>
</evidence>
<dbReference type="HOGENOM" id="CLU_3195616_0_0_9"/>
<dbReference type="EMBL" id="CP003332">
    <property type="protein sequence ID" value="AFJ61460.1"/>
    <property type="molecule type" value="Genomic_DNA"/>
</dbReference>
<name>I2C486_BACAY</name>
<dbReference type="AlphaFoldDB" id="I2C486"/>
<protein>
    <submittedName>
        <fullName evidence="1">Uncharacterized protein</fullName>
    </submittedName>
</protein>